<feature type="transmembrane region" description="Helical" evidence="1">
    <location>
        <begin position="208"/>
        <end position="230"/>
    </location>
</feature>
<feature type="transmembrane region" description="Helical" evidence="1">
    <location>
        <begin position="23"/>
        <end position="56"/>
    </location>
</feature>
<reference evidence="2 3" key="1">
    <citation type="journal article" date="2015" name="Genome Announc.">
        <title>Expanding the biotechnology potential of lactobacilli through comparative genomics of 213 strains and associated genera.</title>
        <authorList>
            <person name="Sun Z."/>
            <person name="Harris H.M."/>
            <person name="McCann A."/>
            <person name="Guo C."/>
            <person name="Argimon S."/>
            <person name="Zhang W."/>
            <person name="Yang X."/>
            <person name="Jeffery I.B."/>
            <person name="Cooney J.C."/>
            <person name="Kagawa T.F."/>
            <person name="Liu W."/>
            <person name="Song Y."/>
            <person name="Salvetti E."/>
            <person name="Wrobel A."/>
            <person name="Rasinkangas P."/>
            <person name="Parkhill J."/>
            <person name="Rea M.C."/>
            <person name="O'Sullivan O."/>
            <person name="Ritari J."/>
            <person name="Douillard F.P."/>
            <person name="Paul Ross R."/>
            <person name="Yang R."/>
            <person name="Briner A.E."/>
            <person name="Felis G.E."/>
            <person name="de Vos W.M."/>
            <person name="Barrangou R."/>
            <person name="Klaenhammer T.R."/>
            <person name="Caufield P.W."/>
            <person name="Cui Y."/>
            <person name="Zhang H."/>
            <person name="O'Toole P.W."/>
        </authorList>
    </citation>
    <scope>NUCLEOTIDE SEQUENCE [LARGE SCALE GENOMIC DNA]</scope>
    <source>
        <strain evidence="2 3">DSM 16045</strain>
    </source>
</reference>
<dbReference type="AlphaFoldDB" id="A0A0R1VCD7"/>
<sequence>MVSRRELKQAARHKLRGHWGQAISLNIIQIILAIIASIGFAFIGGVIFGALIYLFFHPDLTSYHYNNLGFLSHNNIVAGFNNNILNFIITMLVEFVAIGALFTMLDWFRTDNANFSATQGMFSIYTKKYFLATLCLYLIMYIFLSLWSILLLFPAIIKHYSYAQTYFIYKDELSAHPDDRPSYLNCITQSRELMDGHKTQLFLLDLSFIGWGILGIITCGIACIWIIPYYKACQVNFYRSLRGETLT</sequence>
<evidence type="ECO:0000256" key="1">
    <source>
        <dbReference type="SAM" id="Phobius"/>
    </source>
</evidence>
<evidence type="ECO:0000313" key="3">
    <source>
        <dbReference type="Proteomes" id="UP000051739"/>
    </source>
</evidence>
<evidence type="ECO:0000313" key="2">
    <source>
        <dbReference type="EMBL" id="KRM03185.1"/>
    </source>
</evidence>
<dbReference type="PANTHER" id="PTHR40076:SF1">
    <property type="entry name" value="MEMBRANE PROTEIN"/>
    <property type="match status" value="1"/>
</dbReference>
<comment type="caution">
    <text evidence="2">The sequence shown here is derived from an EMBL/GenBank/DDBJ whole genome shotgun (WGS) entry which is preliminary data.</text>
</comment>
<name>A0A0R1VCD7_9LACO</name>
<evidence type="ECO:0008006" key="4">
    <source>
        <dbReference type="Google" id="ProtNLM"/>
    </source>
</evidence>
<dbReference type="RefSeq" id="WP_056936783.1">
    <property type="nucleotide sequence ID" value="NZ_AZFN01000004.1"/>
</dbReference>
<dbReference type="EMBL" id="AZFN01000004">
    <property type="protein sequence ID" value="KRM03185.1"/>
    <property type="molecule type" value="Genomic_DNA"/>
</dbReference>
<keyword evidence="3" id="KW-1185">Reference proteome</keyword>
<feature type="transmembrane region" description="Helical" evidence="1">
    <location>
        <begin position="84"/>
        <end position="108"/>
    </location>
</feature>
<dbReference type="PATRIC" id="fig|1423749.3.peg.1300"/>
<proteinExistence type="predicted"/>
<gene>
    <name evidence="2" type="ORF">FC60_GL001269</name>
</gene>
<dbReference type="Pfam" id="PF06161">
    <property type="entry name" value="DUF975"/>
    <property type="match status" value="1"/>
</dbReference>
<keyword evidence="1" id="KW-1133">Transmembrane helix</keyword>
<dbReference type="PANTHER" id="PTHR40076">
    <property type="entry name" value="MEMBRANE PROTEIN-RELATED"/>
    <property type="match status" value="1"/>
</dbReference>
<protein>
    <recommendedName>
        <fullName evidence="4">Integral membrane protein</fullName>
    </recommendedName>
</protein>
<keyword evidence="1" id="KW-0812">Transmembrane</keyword>
<dbReference type="Proteomes" id="UP000051739">
    <property type="component" value="Unassembled WGS sequence"/>
</dbReference>
<organism evidence="2 3">
    <name type="scientific">Limosilactobacillus gastricus DSM 16045</name>
    <dbReference type="NCBI Taxonomy" id="1423749"/>
    <lineage>
        <taxon>Bacteria</taxon>
        <taxon>Bacillati</taxon>
        <taxon>Bacillota</taxon>
        <taxon>Bacilli</taxon>
        <taxon>Lactobacillales</taxon>
        <taxon>Lactobacillaceae</taxon>
        <taxon>Limosilactobacillus</taxon>
    </lineage>
</organism>
<feature type="transmembrane region" description="Helical" evidence="1">
    <location>
        <begin position="129"/>
        <end position="157"/>
    </location>
</feature>
<dbReference type="InterPro" id="IPR010380">
    <property type="entry name" value="DUF975"/>
</dbReference>
<keyword evidence="1" id="KW-0472">Membrane</keyword>
<accession>A0A0R1VCD7</accession>